<reference evidence="1 2" key="1">
    <citation type="submission" date="2021-04" db="EMBL/GenBank/DDBJ databases">
        <authorList>
            <person name="Shkoporov A.N."/>
            <person name="Stockdale S.R."/>
            <person name="Guerin E."/>
            <person name="Ross R.P."/>
            <person name="Hill C."/>
        </authorList>
    </citation>
    <scope>NUCLEOTIDE SEQUENCE [LARGE SCALE GENOMIC DNA]</scope>
    <source>
        <strain evidence="2">cr17_1</strain>
    </source>
</reference>
<dbReference type="RefSeq" id="YP_010359871.1">
    <property type="nucleotide sequence ID" value="NC_062778.1"/>
</dbReference>
<evidence type="ECO:0000313" key="2">
    <source>
        <dbReference type="Proteomes" id="UP000827442"/>
    </source>
</evidence>
<proteinExistence type="predicted"/>
<organism evidence="1 2">
    <name type="scientific">uncultured phage cr17_1</name>
    <dbReference type="NCBI Taxonomy" id="2986404"/>
    <lineage>
        <taxon>Viruses</taxon>
        <taxon>Duplodnaviria</taxon>
        <taxon>Heunggongvirae</taxon>
        <taxon>Uroviricota</taxon>
        <taxon>Caudoviricetes</taxon>
        <taxon>Crassvirales</taxon>
        <taxon>Intestiviridae</taxon>
        <taxon>Crudevirinae</taxon>
        <taxon>Endlipuvirus</taxon>
        <taxon>Endlipuvirus intestinihominis</taxon>
    </lineage>
</organism>
<sequence length="318" mass="38050">MKPDISNQEHFYTFIGKSKINAKEAARSLETSRTVRDNTYAYLTEKKEYIKNTFNIDLDKYESEWVNKVYNKSEDLYNIAKKLLEKYESGEERIVLLQIVKYCVVLKKCYNSRIAFELYTKQKNINYKQYLNYLRDYYYTVHKCVLQGYAYNYAHGTGDLIVSIFKNVNPKTVVDWMATKRNKEKLIKEGVKVYNELEAAWYSARGIKYDGVDYRIFKNLTSIHKITFINSKIIVNKEIDFECTMYAKRDIKHYSEQELANMCDTRDNIYYLPLSLNKKINVLLYRFPEDYVKFIRNESQHEYELGAHNSKNRKRFQS</sequence>
<protein>
    <submittedName>
        <fullName evidence="1">DNA binding protein transcription factor</fullName>
    </submittedName>
</protein>
<gene>
    <name evidence="1" type="primary">gp_25559</name>
</gene>
<dbReference type="Proteomes" id="UP000827442">
    <property type="component" value="Segment"/>
</dbReference>
<dbReference type="EMBL" id="MZ130488">
    <property type="protein sequence ID" value="QWM90299.1"/>
    <property type="molecule type" value="Genomic_DNA"/>
</dbReference>
<accession>A0AAE7RY56</accession>
<keyword evidence="2" id="KW-1185">Reference proteome</keyword>
<dbReference type="GeneID" id="75691579"/>
<evidence type="ECO:0000313" key="1">
    <source>
        <dbReference type="EMBL" id="QWM90299.1"/>
    </source>
</evidence>
<name>A0AAE7RY56_9CAUD</name>
<dbReference type="KEGG" id="vg:75691579"/>